<accession>A0A2A6CVD9</accession>
<dbReference type="AlphaFoldDB" id="A0A2A6CVD9"/>
<proteinExistence type="predicted"/>
<accession>A0A8R1V2E1</accession>
<reference evidence="1" key="2">
    <citation type="submission" date="2022-06" db="UniProtKB">
        <authorList>
            <consortium name="EnsemblMetazoa"/>
        </authorList>
    </citation>
    <scope>IDENTIFICATION</scope>
    <source>
        <strain evidence="1">PS312</strain>
    </source>
</reference>
<sequence>MENVAEISCQAWLARQKPTIITELIRKGQCLAQPFLSKVGSKKKNGRMDAVMGTAMAIATGHTLNGGLETNNNSGGGEGVKRKGERGYFTSA</sequence>
<reference evidence="2" key="1">
    <citation type="journal article" date="2008" name="Nat. Genet.">
        <title>The Pristionchus pacificus genome provides a unique perspective on nematode lifestyle and parasitism.</title>
        <authorList>
            <person name="Dieterich C."/>
            <person name="Clifton S.W."/>
            <person name="Schuster L.N."/>
            <person name="Chinwalla A."/>
            <person name="Delehaunty K."/>
            <person name="Dinkelacker I."/>
            <person name="Fulton L."/>
            <person name="Fulton R."/>
            <person name="Godfrey J."/>
            <person name="Minx P."/>
            <person name="Mitreva M."/>
            <person name="Roeseler W."/>
            <person name="Tian H."/>
            <person name="Witte H."/>
            <person name="Yang S.P."/>
            <person name="Wilson R.K."/>
            <person name="Sommer R.J."/>
        </authorList>
    </citation>
    <scope>NUCLEOTIDE SEQUENCE [LARGE SCALE GENOMIC DNA]</scope>
    <source>
        <strain evidence="2">PS312</strain>
    </source>
</reference>
<name>A0A2A6CVD9_PRIPA</name>
<organism evidence="1 2">
    <name type="scientific">Pristionchus pacificus</name>
    <name type="common">Parasitic nematode worm</name>
    <dbReference type="NCBI Taxonomy" id="54126"/>
    <lineage>
        <taxon>Eukaryota</taxon>
        <taxon>Metazoa</taxon>
        <taxon>Ecdysozoa</taxon>
        <taxon>Nematoda</taxon>
        <taxon>Chromadorea</taxon>
        <taxon>Rhabditida</taxon>
        <taxon>Rhabditina</taxon>
        <taxon>Diplogasteromorpha</taxon>
        <taxon>Diplogasteroidea</taxon>
        <taxon>Neodiplogasteridae</taxon>
        <taxon>Pristionchus</taxon>
    </lineage>
</organism>
<evidence type="ECO:0000313" key="2">
    <source>
        <dbReference type="Proteomes" id="UP000005239"/>
    </source>
</evidence>
<dbReference type="Proteomes" id="UP000005239">
    <property type="component" value="Unassembled WGS sequence"/>
</dbReference>
<protein>
    <submittedName>
        <fullName evidence="1">Uncharacterized protein</fullName>
    </submittedName>
</protein>
<keyword evidence="2" id="KW-1185">Reference proteome</keyword>
<evidence type="ECO:0000313" key="1">
    <source>
        <dbReference type="EnsemblMetazoa" id="PPA44124.1"/>
    </source>
</evidence>
<dbReference type="EnsemblMetazoa" id="PPA44124.1">
    <property type="protein sequence ID" value="PPA44124.1"/>
    <property type="gene ID" value="WBGene00282493"/>
</dbReference>
<gene>
    <name evidence="1" type="primary">WBGene00282493</name>
</gene>